<comment type="caution">
    <text evidence="3">The sequence shown here is derived from an EMBL/GenBank/DDBJ whole genome shotgun (WGS) entry which is preliminary data.</text>
</comment>
<keyword evidence="1" id="KW-0175">Coiled coil</keyword>
<dbReference type="Proteomes" id="UP000601435">
    <property type="component" value="Unassembled WGS sequence"/>
</dbReference>
<dbReference type="AlphaFoldDB" id="A0A812RUD3"/>
<dbReference type="EMBL" id="CAJNJA010020041">
    <property type="protein sequence ID" value="CAE7454474.1"/>
    <property type="molecule type" value="Genomic_DNA"/>
</dbReference>
<evidence type="ECO:0000313" key="3">
    <source>
        <dbReference type="EMBL" id="CAE7454474.1"/>
    </source>
</evidence>
<organism evidence="3 4">
    <name type="scientific">Symbiodinium necroappetens</name>
    <dbReference type="NCBI Taxonomy" id="1628268"/>
    <lineage>
        <taxon>Eukaryota</taxon>
        <taxon>Sar</taxon>
        <taxon>Alveolata</taxon>
        <taxon>Dinophyceae</taxon>
        <taxon>Suessiales</taxon>
        <taxon>Symbiodiniaceae</taxon>
        <taxon>Symbiodinium</taxon>
    </lineage>
</organism>
<evidence type="ECO:0000256" key="2">
    <source>
        <dbReference type="SAM" id="MobiDB-lite"/>
    </source>
</evidence>
<gene>
    <name evidence="3" type="ORF">SNEC2469_LOCUS12619</name>
</gene>
<feature type="coiled-coil region" evidence="1">
    <location>
        <begin position="297"/>
        <end position="324"/>
    </location>
</feature>
<evidence type="ECO:0000256" key="1">
    <source>
        <dbReference type="SAM" id="Coils"/>
    </source>
</evidence>
<reference evidence="3" key="1">
    <citation type="submission" date="2021-02" db="EMBL/GenBank/DDBJ databases">
        <authorList>
            <person name="Dougan E. K."/>
            <person name="Rhodes N."/>
            <person name="Thang M."/>
            <person name="Chan C."/>
        </authorList>
    </citation>
    <scope>NUCLEOTIDE SEQUENCE</scope>
</reference>
<name>A0A812RUD3_9DINO</name>
<dbReference type="OrthoDB" id="434979at2759"/>
<evidence type="ECO:0000313" key="4">
    <source>
        <dbReference type="Proteomes" id="UP000601435"/>
    </source>
</evidence>
<proteinExistence type="predicted"/>
<accession>A0A812RUD3</accession>
<keyword evidence="4" id="KW-1185">Reference proteome</keyword>
<protein>
    <submittedName>
        <fullName evidence="3">Uncharacterized protein</fullName>
    </submittedName>
</protein>
<feature type="region of interest" description="Disordered" evidence="2">
    <location>
        <begin position="239"/>
        <end position="258"/>
    </location>
</feature>
<sequence>MKRPASTAKLDPLQSYCDQVQEGLESSKVPPAVTRMLSGMVRSALLTSKDKRHKYQASVVQMVTDTIQGVGEDFEQAIADQKSKIANSETERAEREAAVKGAKEDFDAKKLLTQEKKYALAADAQAFKAAKEGVSKAQAAMREADKDLLDREKAKENLESIVTDLVTPLVQGAVTGDDARRSAENLLSSLKKLALLDESLLTAIPEAITKEPAMRGAFDTSVVSGLQEELERRRAAVAQELAASTPQKEQRKGELSQAEAAFEDAKAKQHVGAEAYTEARAAQSTAEASVKQAQKALSQLDPQVKALQKDLKKLEAELADFYAGPRSALAELSERIEPTEPEVTEQADA</sequence>